<dbReference type="EMBL" id="BAABDL010000106">
    <property type="protein sequence ID" value="GAA4074439.1"/>
    <property type="molecule type" value="Genomic_DNA"/>
</dbReference>
<proteinExistence type="predicted"/>
<dbReference type="Proteomes" id="UP001501734">
    <property type="component" value="Unassembled WGS sequence"/>
</dbReference>
<dbReference type="InterPro" id="IPR014718">
    <property type="entry name" value="GH-type_carb-bd"/>
</dbReference>
<dbReference type="Gene3D" id="2.70.98.10">
    <property type="match status" value="1"/>
</dbReference>
<protein>
    <submittedName>
        <fullName evidence="1">Uncharacterized protein</fullName>
    </submittedName>
</protein>
<reference evidence="2" key="1">
    <citation type="journal article" date="2019" name="Int. J. Syst. Evol. Microbiol.">
        <title>The Global Catalogue of Microorganisms (GCM) 10K type strain sequencing project: providing services to taxonomists for standard genome sequencing and annotation.</title>
        <authorList>
            <consortium name="The Broad Institute Genomics Platform"/>
            <consortium name="The Broad Institute Genome Sequencing Center for Infectious Disease"/>
            <person name="Wu L."/>
            <person name="Ma J."/>
        </authorList>
    </citation>
    <scope>NUCLEOTIDE SEQUENCE [LARGE SCALE GENOMIC DNA]</scope>
    <source>
        <strain evidence="2">JCM 17250</strain>
    </source>
</reference>
<keyword evidence="2" id="KW-1185">Reference proteome</keyword>
<dbReference type="RefSeq" id="WP_344912675.1">
    <property type="nucleotide sequence ID" value="NZ_BAABDL010000106.1"/>
</dbReference>
<accession>A0ABP7VTW9</accession>
<name>A0ABP7VTW9_9BACI</name>
<comment type="caution">
    <text evidence="1">The sequence shown here is derived from an EMBL/GenBank/DDBJ whole genome shotgun (WGS) entry which is preliminary data.</text>
</comment>
<sequence>MYVLENNRLKVEVAAPGEVYRGPRFDWTGFVTQVTLDKRVTYCVPERLESEAGTGGIGLSNEFGIDTPLGYDEVEVGEQFPKIGVGLLTKKEDSAYDFFYKYDVTPIDVKVNKTGQTLTFDSATESLHGYGYRLLKKIALDHNKLTISYTLKNIGTLAFKTNEYSHNFIGINNQIVNENYQLTLPNMRHLDVTVGTIKKTNQQLTWPVRPKGDFYAHIDLDQSLTSEKYHWDLYHQTVRAGVRELNAFEPAKMALWGRAHVVSPEVFVNIDLAPGETQMWERCYQFYQKESSR</sequence>
<organism evidence="1 2">
    <name type="scientific">Amphibacillus indicireducens</name>
    <dbReference type="NCBI Taxonomy" id="1076330"/>
    <lineage>
        <taxon>Bacteria</taxon>
        <taxon>Bacillati</taxon>
        <taxon>Bacillota</taxon>
        <taxon>Bacilli</taxon>
        <taxon>Bacillales</taxon>
        <taxon>Bacillaceae</taxon>
        <taxon>Amphibacillus</taxon>
    </lineage>
</organism>
<evidence type="ECO:0000313" key="2">
    <source>
        <dbReference type="Proteomes" id="UP001501734"/>
    </source>
</evidence>
<evidence type="ECO:0000313" key="1">
    <source>
        <dbReference type="EMBL" id="GAA4074439.1"/>
    </source>
</evidence>
<gene>
    <name evidence="1" type="ORF">GCM10022410_19500</name>
</gene>